<comment type="catalytic activity">
    <reaction evidence="1 6">
        <text>Cleavage of hydrophobic, N-terminal signal or leader sequences from secreted and periplasmic proteins.</text>
        <dbReference type="EC" id="3.4.21.89"/>
    </reaction>
</comment>
<dbReference type="GO" id="GO:0009003">
    <property type="term" value="F:signal peptidase activity"/>
    <property type="evidence" value="ECO:0007669"/>
    <property type="project" value="UniProtKB-EC"/>
</dbReference>
<dbReference type="GO" id="GO:0006465">
    <property type="term" value="P:signal peptide processing"/>
    <property type="evidence" value="ECO:0007669"/>
    <property type="project" value="InterPro"/>
</dbReference>
<keyword evidence="4 6" id="KW-0378">Hydrolase</keyword>
<evidence type="ECO:0000256" key="3">
    <source>
        <dbReference type="ARBA" id="ARBA00013208"/>
    </source>
</evidence>
<dbReference type="InterPro" id="IPR000223">
    <property type="entry name" value="Pept_S26A_signal_pept_1"/>
</dbReference>
<dbReference type="SUPFAM" id="SSF51306">
    <property type="entry name" value="LexA/Signal peptidase"/>
    <property type="match status" value="1"/>
</dbReference>
<dbReference type="PANTHER" id="PTHR43390:SF1">
    <property type="entry name" value="CHLOROPLAST PROCESSING PEPTIDASE"/>
    <property type="match status" value="1"/>
</dbReference>
<dbReference type="Pfam" id="PF10502">
    <property type="entry name" value="Peptidase_S26"/>
    <property type="match status" value="1"/>
</dbReference>
<dbReference type="InterPro" id="IPR036286">
    <property type="entry name" value="LexA/Signal_pep-like_sf"/>
</dbReference>
<dbReference type="PANTHER" id="PTHR43390">
    <property type="entry name" value="SIGNAL PEPTIDASE I"/>
    <property type="match status" value="1"/>
</dbReference>
<sequence length="245" mass="27701">MPEELKPTDPAEPVSEPAPSAPEPPATLEPEHHKPWLARVLQRWGIETGPGADWALDWLQIIIIAIALALVTMNFIIVRMRVPTGSMEPTILPGSSFFVDKISFYFRKPQPGDIIVFWHNEGTDEAPRWVRYVKRLIAVGGQTVQIKDCHVYVNGVPMTDDAFNHPGHPNPERQCYYNSGKMGDQLLTVPPGHYFVLGDNSRNSLDGRFWDFPFVCEKDFIGEPFLKVWPPTQIGFMNGYFGSPR</sequence>
<dbReference type="PRINTS" id="PR00727">
    <property type="entry name" value="LEADERPTASE"/>
</dbReference>
<dbReference type="MEROPS" id="S26.024"/>
<evidence type="ECO:0000259" key="8">
    <source>
        <dbReference type="Pfam" id="PF10502"/>
    </source>
</evidence>
<evidence type="ECO:0000313" key="9">
    <source>
        <dbReference type="EMBL" id="BAL59765.1"/>
    </source>
</evidence>
<dbReference type="AlphaFoldDB" id="H5STB5"/>
<keyword evidence="6" id="KW-0812">Transmembrane</keyword>
<dbReference type="Gene3D" id="2.10.109.10">
    <property type="entry name" value="Umud Fragment, subunit A"/>
    <property type="match status" value="1"/>
</dbReference>
<dbReference type="InterPro" id="IPR019533">
    <property type="entry name" value="Peptidase_S26"/>
</dbReference>
<protein>
    <recommendedName>
        <fullName evidence="3 6">Signal peptidase I</fullName>
        <ecNumber evidence="3 6">3.4.21.89</ecNumber>
    </recommendedName>
</protein>
<dbReference type="CDD" id="cd06530">
    <property type="entry name" value="S26_SPase_I"/>
    <property type="match status" value="1"/>
</dbReference>
<reference evidence="9" key="2">
    <citation type="journal article" date="2012" name="PLoS ONE">
        <title>A Deeply Branching Thermophilic Bacterium with an Ancient Acetyl-CoA Pathway Dominates a Subsurface Ecosystem.</title>
        <authorList>
            <person name="Takami H."/>
            <person name="Noguchi H."/>
            <person name="Takaki Y."/>
            <person name="Uchiyama I."/>
            <person name="Toyoda A."/>
            <person name="Nishi S."/>
            <person name="Chee G.-J."/>
            <person name="Arai W."/>
            <person name="Nunoura T."/>
            <person name="Itoh T."/>
            <person name="Hattori M."/>
            <person name="Takai K."/>
        </authorList>
    </citation>
    <scope>NUCLEOTIDE SEQUENCE</scope>
</reference>
<comment type="similarity">
    <text evidence="2 6">Belongs to the peptidase S26 family.</text>
</comment>
<dbReference type="InterPro" id="IPR019757">
    <property type="entry name" value="Pept_S26A_signal_pept_1_Lys-AS"/>
</dbReference>
<feature type="transmembrane region" description="Helical" evidence="6">
    <location>
        <begin position="58"/>
        <end position="78"/>
    </location>
</feature>
<comment type="subcellular location">
    <subcellularLocation>
        <location evidence="6">Membrane</location>
        <topology evidence="6">Single-pass type II membrane protein</topology>
    </subcellularLocation>
</comment>
<proteinExistence type="inferred from homology"/>
<evidence type="ECO:0000256" key="1">
    <source>
        <dbReference type="ARBA" id="ARBA00000677"/>
    </source>
</evidence>
<feature type="active site" evidence="5">
    <location>
        <position position="134"/>
    </location>
</feature>
<evidence type="ECO:0000256" key="5">
    <source>
        <dbReference type="PIRSR" id="PIRSR600223-1"/>
    </source>
</evidence>
<dbReference type="InterPro" id="IPR019758">
    <property type="entry name" value="Pept_S26A_signal_pept_1_CS"/>
</dbReference>
<feature type="region of interest" description="Disordered" evidence="7">
    <location>
        <begin position="1"/>
        <end position="29"/>
    </location>
</feature>
<keyword evidence="6" id="KW-0472">Membrane</keyword>
<dbReference type="GO" id="GO:0016020">
    <property type="term" value="C:membrane"/>
    <property type="evidence" value="ECO:0007669"/>
    <property type="project" value="UniProtKB-SubCell"/>
</dbReference>
<gene>
    <name evidence="9" type="ORF">HGMM_OP4C401</name>
</gene>
<accession>H5STB5</accession>
<name>H5STB5_ACEAU</name>
<dbReference type="PROSITE" id="PS00761">
    <property type="entry name" value="SPASE_I_3"/>
    <property type="match status" value="1"/>
</dbReference>
<keyword evidence="6" id="KW-1133">Transmembrane helix</keyword>
<dbReference type="NCBIfam" id="TIGR02227">
    <property type="entry name" value="sigpep_I_bact"/>
    <property type="match status" value="1"/>
</dbReference>
<dbReference type="PROSITE" id="PS00760">
    <property type="entry name" value="SPASE_I_2"/>
    <property type="match status" value="1"/>
</dbReference>
<dbReference type="EC" id="3.4.21.89" evidence="3 6"/>
<keyword evidence="6" id="KW-0645">Protease</keyword>
<dbReference type="GO" id="GO:0004252">
    <property type="term" value="F:serine-type endopeptidase activity"/>
    <property type="evidence" value="ECO:0007669"/>
    <property type="project" value="InterPro"/>
</dbReference>
<reference evidence="9" key="1">
    <citation type="journal article" date="2005" name="Environ. Microbiol.">
        <title>Genetic and functional properties of uncultivated thermophilic crenarchaeotes from a subsurface gold mine as revealed by analysis of genome fragments.</title>
        <authorList>
            <person name="Nunoura T."/>
            <person name="Hirayama H."/>
            <person name="Takami H."/>
            <person name="Oida H."/>
            <person name="Nishi S."/>
            <person name="Shimamura S."/>
            <person name="Suzuki Y."/>
            <person name="Inagaki F."/>
            <person name="Takai K."/>
            <person name="Nealson K.H."/>
            <person name="Horikoshi K."/>
        </authorList>
    </citation>
    <scope>NUCLEOTIDE SEQUENCE</scope>
</reference>
<organism evidence="9">
    <name type="scientific">Acetithermum autotrophicum</name>
    <dbReference type="NCBI Taxonomy" id="1446466"/>
    <lineage>
        <taxon>Bacteria</taxon>
        <taxon>Candidatus Bipolaricaulota</taxon>
        <taxon>Candidatus Acetithermum</taxon>
    </lineage>
</organism>
<dbReference type="EMBL" id="AP011803">
    <property type="protein sequence ID" value="BAL59765.1"/>
    <property type="molecule type" value="Genomic_DNA"/>
</dbReference>
<evidence type="ECO:0000256" key="2">
    <source>
        <dbReference type="ARBA" id="ARBA00009370"/>
    </source>
</evidence>
<evidence type="ECO:0000256" key="7">
    <source>
        <dbReference type="SAM" id="MobiDB-lite"/>
    </source>
</evidence>
<evidence type="ECO:0000256" key="4">
    <source>
        <dbReference type="ARBA" id="ARBA00022801"/>
    </source>
</evidence>
<feature type="active site" evidence="5">
    <location>
        <position position="86"/>
    </location>
</feature>
<feature type="domain" description="Peptidase S26" evidence="8">
    <location>
        <begin position="56"/>
        <end position="229"/>
    </location>
</feature>
<evidence type="ECO:0000256" key="6">
    <source>
        <dbReference type="RuleBase" id="RU362042"/>
    </source>
</evidence>